<keyword evidence="2" id="KW-1185">Reference proteome</keyword>
<name>A0A1I4LU24_9PROT</name>
<dbReference type="OrthoDB" id="8877021at2"/>
<organism evidence="1 2">
    <name type="scientific">Nitrosomonas communis</name>
    <dbReference type="NCBI Taxonomy" id="44574"/>
    <lineage>
        <taxon>Bacteria</taxon>
        <taxon>Pseudomonadati</taxon>
        <taxon>Pseudomonadota</taxon>
        <taxon>Betaproteobacteria</taxon>
        <taxon>Nitrosomonadales</taxon>
        <taxon>Nitrosomonadaceae</taxon>
        <taxon>Nitrosomonas</taxon>
    </lineage>
</organism>
<proteinExistence type="predicted"/>
<dbReference type="AlphaFoldDB" id="A0A1I4LU24"/>
<evidence type="ECO:0000313" key="2">
    <source>
        <dbReference type="Proteomes" id="UP000183287"/>
    </source>
</evidence>
<reference evidence="2" key="1">
    <citation type="submission" date="2016-10" db="EMBL/GenBank/DDBJ databases">
        <authorList>
            <person name="Varghese N."/>
            <person name="Submissions S."/>
        </authorList>
    </citation>
    <scope>NUCLEOTIDE SEQUENCE [LARGE SCALE GENOMIC DNA]</scope>
    <source>
        <strain evidence="2">Nm44</strain>
    </source>
</reference>
<dbReference type="RefSeq" id="WP_074904156.1">
    <property type="nucleotide sequence ID" value="NZ_FOUB01000007.1"/>
</dbReference>
<dbReference type="Proteomes" id="UP000183287">
    <property type="component" value="Unassembled WGS sequence"/>
</dbReference>
<accession>A0A1I4LU24</accession>
<gene>
    <name evidence="1" type="ORF">SAMN05421863_100789</name>
</gene>
<dbReference type="EMBL" id="FOUB01000007">
    <property type="protein sequence ID" value="SFL94333.1"/>
    <property type="molecule type" value="Genomic_DNA"/>
</dbReference>
<protein>
    <submittedName>
        <fullName evidence="1">Uncharacterized protein</fullName>
    </submittedName>
</protein>
<evidence type="ECO:0000313" key="1">
    <source>
        <dbReference type="EMBL" id="SFL94333.1"/>
    </source>
</evidence>
<sequence length="911" mass="103789">MKKSVDLKEFTNTLPYASEIFGVYQPLLGWKSQRIQNQMDKGFYADKFALMNTLAAHYKGNFQIHFNENSNFDNIGKINIAEMSGTARSFNTAILNEIRKALPVEQEITPEKWKTTINAGSLNHLLNTSVKEQATRWMSGGKMPVSVKTVISTGEKIQEARIQSLKDRINRESVVAGLLLDLVKNEQFDYLKQIFYKSQFEVNAWIAKLQSKNPLDYIDPKKELDRVGLSPIGIVHLFRQYFYEFDTFLGTPVGHIWLSPGSSVELIELSSRKTIVEKELQMQTENVVKTEAALTEQDEISDAVKEENRNETKFGASVTAQENWIWGSSTQSASFDMNSTQQTAREQAHKHMRQQSSKLSTEIRKNYKSTFKTTTEYTDTTSKRYSLVNNTEGLINYELRRKMRQVGVQVQDVGTYLCWQTYVDEPGAELGIANLVHVAKSPETDNIPNPEQIVPKKPFIEKVNIQIPFIPVNESTSDNDQGYTHGAEYSNYDEYIEYEFLQKVICKEAEYYLADVVLQPQGADAKLSVRDFDPTNPDKSSNKGTFTVHLDYVHFHGQNTINIEATLYWEPNQDLNALKKEDDKKLAQYTAKKESAYRKEFVDAARDRIKAASNIQPRKYEELREEERIVIYRRLIQDLLAPENIIPQPDDRTRHIVSELINSIFDVDKMLYFVAPEWWKPREHYNQTFGALISTGKAGSDGKPEMKPNLINTITSEDLVGWGGINEARADNYYITEESIPAKLGSSLGWLLQLDGDNMRNAFLNAPWVKAVIPIRPGKEKAALNWLKQIEGVNGITENDMYTGDEPDLQGKTMLQVLEILAEKVTKKHTDSMKTSSISDPEDADNKVTATPVDKVYEHGFYPLQGGFKANVGNDDYFEVFDQWVEILPTDQVAAVEVKYDPKSGRQVDLV</sequence>